<proteinExistence type="predicted"/>
<name>A0ABV9Y0Q5_9PSEU</name>
<reference evidence="3" key="1">
    <citation type="journal article" date="2019" name="Int. J. Syst. Evol. Microbiol.">
        <title>The Global Catalogue of Microorganisms (GCM) 10K type strain sequencing project: providing services to taxonomists for standard genome sequencing and annotation.</title>
        <authorList>
            <consortium name="The Broad Institute Genomics Platform"/>
            <consortium name="The Broad Institute Genome Sequencing Center for Infectious Disease"/>
            <person name="Wu L."/>
            <person name="Ma J."/>
        </authorList>
    </citation>
    <scope>NUCLEOTIDE SEQUENCE [LARGE SCALE GENOMIC DNA]</scope>
    <source>
        <strain evidence="3">KCTC 12848</strain>
    </source>
</reference>
<organism evidence="2 3">
    <name type="scientific">Saccharothrix xinjiangensis</name>
    <dbReference type="NCBI Taxonomy" id="204798"/>
    <lineage>
        <taxon>Bacteria</taxon>
        <taxon>Bacillati</taxon>
        <taxon>Actinomycetota</taxon>
        <taxon>Actinomycetes</taxon>
        <taxon>Pseudonocardiales</taxon>
        <taxon>Pseudonocardiaceae</taxon>
        <taxon>Saccharothrix</taxon>
    </lineage>
</organism>
<sequence length="194" mass="21151">MARIPYPDVDRLPEHARVALGKMAAPLNLMRMCAHAPMLVKPLLSLSTTLLTRLALSARHRELLILRVARNTGCEYLHAQHRTMALALGLDEDEVDAAWRGQVPHEAFDDVENALLEAADALHRAAAAPPELVGFLDLRLGHERAVEVLVVVGHYRMLAGVLTSLAVDVDPQGEKFVALSGGRRPVAVGDEEAR</sequence>
<evidence type="ECO:0000313" key="2">
    <source>
        <dbReference type="EMBL" id="MFC5055828.1"/>
    </source>
</evidence>
<feature type="domain" description="Carboxymuconolactone decarboxylase-like" evidence="1">
    <location>
        <begin position="49"/>
        <end position="118"/>
    </location>
</feature>
<dbReference type="EMBL" id="JBHSJB010000017">
    <property type="protein sequence ID" value="MFC5055828.1"/>
    <property type="molecule type" value="Genomic_DNA"/>
</dbReference>
<dbReference type="Gene3D" id="1.20.1290.10">
    <property type="entry name" value="AhpD-like"/>
    <property type="match status" value="1"/>
</dbReference>
<protein>
    <submittedName>
        <fullName evidence="2">Carboxymuconolactone decarboxylase family protein</fullName>
    </submittedName>
</protein>
<dbReference type="Proteomes" id="UP001595833">
    <property type="component" value="Unassembled WGS sequence"/>
</dbReference>
<evidence type="ECO:0000313" key="3">
    <source>
        <dbReference type="Proteomes" id="UP001595833"/>
    </source>
</evidence>
<keyword evidence="3" id="KW-1185">Reference proteome</keyword>
<dbReference type="InterPro" id="IPR003779">
    <property type="entry name" value="CMD-like"/>
</dbReference>
<dbReference type="PANTHER" id="PTHR34846">
    <property type="entry name" value="4-CARBOXYMUCONOLACTONE DECARBOXYLASE FAMILY PROTEIN (AFU_ORTHOLOGUE AFUA_6G11590)"/>
    <property type="match status" value="1"/>
</dbReference>
<gene>
    <name evidence="2" type="ORF">ACFPFM_18965</name>
</gene>
<dbReference type="Pfam" id="PF02627">
    <property type="entry name" value="CMD"/>
    <property type="match status" value="1"/>
</dbReference>
<dbReference type="InterPro" id="IPR029032">
    <property type="entry name" value="AhpD-like"/>
</dbReference>
<dbReference type="PANTHER" id="PTHR34846:SF5">
    <property type="entry name" value="CARBOXYMUCONOLACTONE DECARBOXYLASE-LIKE DOMAIN-CONTAINING PROTEIN"/>
    <property type="match status" value="1"/>
</dbReference>
<dbReference type="RefSeq" id="WP_344040867.1">
    <property type="nucleotide sequence ID" value="NZ_BAAAKE010000025.1"/>
</dbReference>
<dbReference type="SUPFAM" id="SSF69118">
    <property type="entry name" value="AhpD-like"/>
    <property type="match status" value="1"/>
</dbReference>
<accession>A0ABV9Y0Q5</accession>
<evidence type="ECO:0000259" key="1">
    <source>
        <dbReference type="Pfam" id="PF02627"/>
    </source>
</evidence>
<comment type="caution">
    <text evidence="2">The sequence shown here is derived from an EMBL/GenBank/DDBJ whole genome shotgun (WGS) entry which is preliminary data.</text>
</comment>